<name>A0ABV7L4K2_9PROT</name>
<dbReference type="InterPro" id="IPR040079">
    <property type="entry name" value="Glutathione_S-Trfase"/>
</dbReference>
<dbReference type="PANTHER" id="PTHR44051">
    <property type="entry name" value="GLUTATHIONE S-TRANSFERASE-RELATED"/>
    <property type="match status" value="1"/>
</dbReference>
<proteinExistence type="predicted"/>
<protein>
    <submittedName>
        <fullName evidence="3">Glutathione S-transferase</fullName>
        <ecNumber evidence="3">2.5.1.18</ecNumber>
    </submittedName>
</protein>
<feature type="domain" description="GST C-terminal" evidence="2">
    <location>
        <begin position="88"/>
        <end position="211"/>
    </location>
</feature>
<dbReference type="PROSITE" id="PS50404">
    <property type="entry name" value="GST_NTER"/>
    <property type="match status" value="1"/>
</dbReference>
<dbReference type="Pfam" id="PF00043">
    <property type="entry name" value="GST_C"/>
    <property type="match status" value="1"/>
</dbReference>
<keyword evidence="4" id="KW-1185">Reference proteome</keyword>
<feature type="domain" description="GST N-terminal" evidence="1">
    <location>
        <begin position="1"/>
        <end position="82"/>
    </location>
</feature>
<evidence type="ECO:0000313" key="3">
    <source>
        <dbReference type="EMBL" id="MFC3229537.1"/>
    </source>
</evidence>
<dbReference type="InterPro" id="IPR004046">
    <property type="entry name" value="GST_C"/>
</dbReference>
<organism evidence="3 4">
    <name type="scientific">Marinibaculum pumilum</name>
    <dbReference type="NCBI Taxonomy" id="1766165"/>
    <lineage>
        <taxon>Bacteria</taxon>
        <taxon>Pseudomonadati</taxon>
        <taxon>Pseudomonadota</taxon>
        <taxon>Alphaproteobacteria</taxon>
        <taxon>Rhodospirillales</taxon>
        <taxon>Rhodospirillaceae</taxon>
        <taxon>Marinibaculum</taxon>
    </lineage>
</organism>
<dbReference type="SFLD" id="SFLDG00358">
    <property type="entry name" value="Main_(cytGST)"/>
    <property type="match status" value="1"/>
</dbReference>
<sequence>MTVTFYDCATAPSPRRARILLAEKGIEVETVQVDLGKGEQLSDSFKAINPDCTVPVLKLKDGTVLSSNAGIAAWAEAYRPEPPLLGGTPAEKGLVAHWNAKVEFDGLMAVAETLRNGSPRMKDRALPGPENYAQIPELAERGRARLTRFMADLDAQLKGREFVAIDQLSVADITALVTVDFAKWVKVVPDESQADLLRWHAAMSARPSAKA</sequence>
<keyword evidence="3" id="KW-0808">Transferase</keyword>
<dbReference type="Proteomes" id="UP001595528">
    <property type="component" value="Unassembled WGS sequence"/>
</dbReference>
<dbReference type="GO" id="GO:0004364">
    <property type="term" value="F:glutathione transferase activity"/>
    <property type="evidence" value="ECO:0007669"/>
    <property type="project" value="UniProtKB-EC"/>
</dbReference>
<dbReference type="InterPro" id="IPR036282">
    <property type="entry name" value="Glutathione-S-Trfase_C_sf"/>
</dbReference>
<gene>
    <name evidence="3" type="ORF">ACFOGJ_19975</name>
</gene>
<dbReference type="InterPro" id="IPR004045">
    <property type="entry name" value="Glutathione_S-Trfase_N"/>
</dbReference>
<dbReference type="InterPro" id="IPR034345">
    <property type="entry name" value="Gtt2-like_N"/>
</dbReference>
<dbReference type="InterPro" id="IPR036249">
    <property type="entry name" value="Thioredoxin-like_sf"/>
</dbReference>
<dbReference type="CDD" id="cd03051">
    <property type="entry name" value="GST_N_GTT2_like"/>
    <property type="match status" value="1"/>
</dbReference>
<reference evidence="4" key="1">
    <citation type="journal article" date="2019" name="Int. J. Syst. Evol. Microbiol.">
        <title>The Global Catalogue of Microorganisms (GCM) 10K type strain sequencing project: providing services to taxonomists for standard genome sequencing and annotation.</title>
        <authorList>
            <consortium name="The Broad Institute Genomics Platform"/>
            <consortium name="The Broad Institute Genome Sequencing Center for Infectious Disease"/>
            <person name="Wu L."/>
            <person name="Ma J."/>
        </authorList>
    </citation>
    <scope>NUCLEOTIDE SEQUENCE [LARGE SCALE GENOMIC DNA]</scope>
    <source>
        <strain evidence="4">KCTC 42964</strain>
    </source>
</reference>
<dbReference type="EMBL" id="JBHRTR010000034">
    <property type="protein sequence ID" value="MFC3229537.1"/>
    <property type="molecule type" value="Genomic_DNA"/>
</dbReference>
<dbReference type="EC" id="2.5.1.18" evidence="3"/>
<dbReference type="RefSeq" id="WP_379903842.1">
    <property type="nucleotide sequence ID" value="NZ_JBHRTR010000034.1"/>
</dbReference>
<dbReference type="InterPro" id="IPR010987">
    <property type="entry name" value="Glutathione-S-Trfase_C-like"/>
</dbReference>
<dbReference type="Pfam" id="PF13409">
    <property type="entry name" value="GST_N_2"/>
    <property type="match status" value="1"/>
</dbReference>
<comment type="caution">
    <text evidence="3">The sequence shown here is derived from an EMBL/GenBank/DDBJ whole genome shotgun (WGS) entry which is preliminary data.</text>
</comment>
<dbReference type="PANTHER" id="PTHR44051:SF8">
    <property type="entry name" value="GLUTATHIONE S-TRANSFERASE GSTA"/>
    <property type="match status" value="1"/>
</dbReference>
<dbReference type="Gene3D" id="1.20.1050.10">
    <property type="match status" value="1"/>
</dbReference>
<evidence type="ECO:0000259" key="1">
    <source>
        <dbReference type="PROSITE" id="PS50404"/>
    </source>
</evidence>
<dbReference type="SUPFAM" id="SSF47616">
    <property type="entry name" value="GST C-terminal domain-like"/>
    <property type="match status" value="1"/>
</dbReference>
<evidence type="ECO:0000259" key="2">
    <source>
        <dbReference type="PROSITE" id="PS50405"/>
    </source>
</evidence>
<dbReference type="SFLD" id="SFLDS00019">
    <property type="entry name" value="Glutathione_Transferase_(cytos"/>
    <property type="match status" value="1"/>
</dbReference>
<dbReference type="Gene3D" id="3.40.30.10">
    <property type="entry name" value="Glutaredoxin"/>
    <property type="match status" value="1"/>
</dbReference>
<dbReference type="PROSITE" id="PS50405">
    <property type="entry name" value="GST_CTER"/>
    <property type="match status" value="1"/>
</dbReference>
<accession>A0ABV7L4K2</accession>
<evidence type="ECO:0000313" key="4">
    <source>
        <dbReference type="Proteomes" id="UP001595528"/>
    </source>
</evidence>
<dbReference type="SUPFAM" id="SSF52833">
    <property type="entry name" value="Thioredoxin-like"/>
    <property type="match status" value="1"/>
</dbReference>